<dbReference type="Proteomes" id="UP000619079">
    <property type="component" value="Unassembled WGS sequence"/>
</dbReference>
<feature type="domain" description="Flagellar basal body rod protein N-terminal" evidence="6">
    <location>
        <begin position="7"/>
        <end position="35"/>
    </location>
</feature>
<dbReference type="Pfam" id="PF00460">
    <property type="entry name" value="Flg_bb_rod"/>
    <property type="match status" value="1"/>
</dbReference>
<dbReference type="PANTHER" id="PTHR30435">
    <property type="entry name" value="FLAGELLAR PROTEIN"/>
    <property type="match status" value="1"/>
</dbReference>
<dbReference type="RefSeq" id="WP_199024777.1">
    <property type="nucleotide sequence ID" value="NZ_JAELVR010000006.1"/>
</dbReference>
<dbReference type="Pfam" id="PF06429">
    <property type="entry name" value="Flg_bbr_C"/>
    <property type="match status" value="1"/>
</dbReference>
<dbReference type="GO" id="GO:0071978">
    <property type="term" value="P:bacterial-type flagellum-dependent swarming motility"/>
    <property type="evidence" value="ECO:0007669"/>
    <property type="project" value="TreeGrafter"/>
</dbReference>
<protein>
    <recommendedName>
        <fullName evidence="4">Flagellar basal-body rod protein FlgF</fullName>
    </recommendedName>
</protein>
<name>A0A8J7J5E6_9RHOB</name>
<dbReference type="SUPFAM" id="SSF117143">
    <property type="entry name" value="Flagellar hook protein flgE"/>
    <property type="match status" value="1"/>
</dbReference>
<organism evidence="9 10">
    <name type="scientific">Sedimentitalea arenosa</name>
    <dbReference type="NCBI Taxonomy" id="2798803"/>
    <lineage>
        <taxon>Bacteria</taxon>
        <taxon>Pseudomonadati</taxon>
        <taxon>Pseudomonadota</taxon>
        <taxon>Alphaproteobacteria</taxon>
        <taxon>Rhodobacterales</taxon>
        <taxon>Paracoccaceae</taxon>
        <taxon>Sedimentitalea</taxon>
    </lineage>
</organism>
<keyword evidence="9" id="KW-0282">Flagellum</keyword>
<keyword evidence="3 4" id="KW-0975">Bacterial flagellum</keyword>
<comment type="subcellular location">
    <subcellularLocation>
        <location evidence="1 4">Bacterial flagellum basal body</location>
    </subcellularLocation>
</comment>
<evidence type="ECO:0000256" key="5">
    <source>
        <dbReference type="SAM" id="MobiDB-lite"/>
    </source>
</evidence>
<dbReference type="InterPro" id="IPR019776">
    <property type="entry name" value="Flagellar_basal_body_rod_CS"/>
</dbReference>
<dbReference type="AlphaFoldDB" id="A0A8J7J5E6"/>
<dbReference type="NCBIfam" id="TIGR02490">
    <property type="entry name" value="flgF"/>
    <property type="match status" value="1"/>
</dbReference>
<evidence type="ECO:0000259" key="8">
    <source>
        <dbReference type="Pfam" id="PF22692"/>
    </source>
</evidence>
<gene>
    <name evidence="9" type="ORF">JF290_10220</name>
</gene>
<dbReference type="NCBIfam" id="TIGR03506">
    <property type="entry name" value="FlgEFG_subfam"/>
    <property type="match status" value="1"/>
</dbReference>
<dbReference type="InterPro" id="IPR053967">
    <property type="entry name" value="LlgE_F_G-like_D1"/>
</dbReference>
<evidence type="ECO:0000313" key="9">
    <source>
        <dbReference type="EMBL" id="MBJ6371900.1"/>
    </source>
</evidence>
<keyword evidence="9" id="KW-0966">Cell projection</keyword>
<dbReference type="InterPro" id="IPR010930">
    <property type="entry name" value="Flg_bb/hook_C_dom"/>
</dbReference>
<sequence>MEAAGYVTLSRQSGLMREMRIVANNIANAATTGYRQEGLIFSEFVRSAPDQSSLSMSQARVRNTSMEQGSLTQTNGNMDFAIEGDGFFLVETPRGERLTRAGSFATNADGDLVTPDGYRVLDAGGAPVFVPPDAADISVSSDGTLSVDGRLLGQIGLVRPTDPLAMVREDGVMFRADDGFEPAEDARVLQGFVEGSNVNPILQIARMIDIQRAYEMGQSFLETEDQRIRNAAKTLMK</sequence>
<feature type="region of interest" description="Disordered" evidence="5">
    <location>
        <begin position="52"/>
        <end position="75"/>
    </location>
</feature>
<dbReference type="InterPro" id="IPR037925">
    <property type="entry name" value="FlgE/F/G-like"/>
</dbReference>
<dbReference type="EMBL" id="JAELVR010000006">
    <property type="protein sequence ID" value="MBJ6371900.1"/>
    <property type="molecule type" value="Genomic_DNA"/>
</dbReference>
<dbReference type="PANTHER" id="PTHR30435:SF19">
    <property type="entry name" value="FLAGELLAR BASAL-BODY ROD PROTEIN FLGG"/>
    <property type="match status" value="1"/>
</dbReference>
<comment type="subunit">
    <text evidence="4">The basal body constitutes a major portion of the flagellar organelle and consists of five rings (E,L,P,S, and M) mounted on a central rod. The rod consists of about 26 subunits of FlgG in the distal portion, and FlgB, FlgC and FlgF are thought to build up the proximal portion of the rod with about 6 subunits each.</text>
</comment>
<evidence type="ECO:0000259" key="7">
    <source>
        <dbReference type="Pfam" id="PF06429"/>
    </source>
</evidence>
<evidence type="ECO:0000256" key="2">
    <source>
        <dbReference type="ARBA" id="ARBA00009677"/>
    </source>
</evidence>
<dbReference type="PROSITE" id="PS00588">
    <property type="entry name" value="FLAGELLA_BB_ROD"/>
    <property type="match status" value="1"/>
</dbReference>
<keyword evidence="10" id="KW-1185">Reference proteome</keyword>
<dbReference type="GO" id="GO:0030694">
    <property type="term" value="C:bacterial-type flagellum basal body, rod"/>
    <property type="evidence" value="ECO:0007669"/>
    <property type="project" value="UniProtKB-UniRule"/>
</dbReference>
<proteinExistence type="inferred from homology"/>
<feature type="domain" description="Flagellar basal-body/hook protein C-terminal" evidence="7">
    <location>
        <begin position="190"/>
        <end position="232"/>
    </location>
</feature>
<dbReference type="InterPro" id="IPR012836">
    <property type="entry name" value="FlgF"/>
</dbReference>
<evidence type="ECO:0000259" key="6">
    <source>
        <dbReference type="Pfam" id="PF00460"/>
    </source>
</evidence>
<comment type="caution">
    <text evidence="9">The sequence shown here is derived from an EMBL/GenBank/DDBJ whole genome shotgun (WGS) entry which is preliminary data.</text>
</comment>
<feature type="domain" description="Flagellar hook protein FlgE/F/G-like D1" evidence="8">
    <location>
        <begin position="81"/>
        <end position="147"/>
    </location>
</feature>
<comment type="similarity">
    <text evidence="2 4">Belongs to the flagella basal body rod proteins family.</text>
</comment>
<evidence type="ECO:0000313" key="10">
    <source>
        <dbReference type="Proteomes" id="UP000619079"/>
    </source>
</evidence>
<dbReference type="InterPro" id="IPR020013">
    <property type="entry name" value="Flagellar_FlgE/F/G"/>
</dbReference>
<accession>A0A8J7J5E6</accession>
<dbReference type="InterPro" id="IPR001444">
    <property type="entry name" value="Flag_bb_rod_N"/>
</dbReference>
<evidence type="ECO:0000256" key="3">
    <source>
        <dbReference type="ARBA" id="ARBA00023143"/>
    </source>
</evidence>
<keyword evidence="9" id="KW-0969">Cilium</keyword>
<evidence type="ECO:0000256" key="1">
    <source>
        <dbReference type="ARBA" id="ARBA00004117"/>
    </source>
</evidence>
<reference evidence="9" key="1">
    <citation type="submission" date="2020-12" db="EMBL/GenBank/DDBJ databases">
        <title>Sedimentitalea sp. nov., isolated from sand in Incheon.</title>
        <authorList>
            <person name="Kim W."/>
        </authorList>
    </citation>
    <scope>NUCLEOTIDE SEQUENCE</scope>
    <source>
        <strain evidence="9">CAU 1593</strain>
    </source>
</reference>
<evidence type="ECO:0000256" key="4">
    <source>
        <dbReference type="RuleBase" id="RU362116"/>
    </source>
</evidence>
<dbReference type="NCBIfam" id="NF009332">
    <property type="entry name" value="PRK12690.1"/>
    <property type="match status" value="1"/>
</dbReference>
<dbReference type="Pfam" id="PF22692">
    <property type="entry name" value="LlgE_F_G_D1"/>
    <property type="match status" value="1"/>
</dbReference>